<accession>A0ABY2VS36</accession>
<dbReference type="EMBL" id="PNBW01000176">
    <property type="protein sequence ID" value="TMO69348.1"/>
    <property type="molecule type" value="Genomic_DNA"/>
</dbReference>
<name>A0ABY2VS36_9GAMM</name>
<dbReference type="Proteomes" id="UP000307164">
    <property type="component" value="Unassembled WGS sequence"/>
</dbReference>
<evidence type="ECO:0000313" key="2">
    <source>
        <dbReference type="Proteomes" id="UP000307164"/>
    </source>
</evidence>
<organism evidence="1 2">
    <name type="scientific">Pseudoalteromonas aurantia</name>
    <dbReference type="NCBI Taxonomy" id="43654"/>
    <lineage>
        <taxon>Bacteria</taxon>
        <taxon>Pseudomonadati</taxon>
        <taxon>Pseudomonadota</taxon>
        <taxon>Gammaproteobacteria</taxon>
        <taxon>Alteromonadales</taxon>
        <taxon>Pseudoalteromonadaceae</taxon>
        <taxon>Pseudoalteromonas</taxon>
    </lineage>
</organism>
<protein>
    <submittedName>
        <fullName evidence="1">Uncharacterized protein</fullName>
    </submittedName>
</protein>
<reference evidence="1 2" key="1">
    <citation type="submission" date="2018-01" db="EMBL/GenBank/DDBJ databases">
        <authorList>
            <person name="Paulsen S."/>
            <person name="Gram L.K."/>
        </authorList>
    </citation>
    <scope>NUCLEOTIDE SEQUENCE [LARGE SCALE GENOMIC DNA]</scope>
    <source>
        <strain evidence="1 2">S3895</strain>
    </source>
</reference>
<sequence length="92" mass="10625">FFMLLPCSRGQVKSNYKQTGVIHTTNSSKNLSLKLVESNKPLVEAGDWLIHRVSRNLIESLREYKGDKVPHTDCIIRLRANDKELSNQHFFL</sequence>
<comment type="caution">
    <text evidence="1">The sequence shown here is derived from an EMBL/GenBank/DDBJ whole genome shotgun (WGS) entry which is preliminary data.</text>
</comment>
<feature type="non-terminal residue" evidence="1">
    <location>
        <position position="1"/>
    </location>
</feature>
<reference evidence="2" key="2">
    <citation type="submission" date="2019-06" db="EMBL/GenBank/DDBJ databases">
        <title>Co-occurence of chitin degradation, pigmentation and bioactivity in marine Pseudoalteromonas.</title>
        <authorList>
            <person name="Sonnenschein E.C."/>
            <person name="Bech P.K."/>
        </authorList>
    </citation>
    <scope>NUCLEOTIDE SEQUENCE [LARGE SCALE GENOMIC DNA]</scope>
    <source>
        <strain evidence="2">S3895</strain>
    </source>
</reference>
<dbReference type="RefSeq" id="WP_212747753.1">
    <property type="nucleotide sequence ID" value="NZ_PNBW01000176.1"/>
</dbReference>
<proteinExistence type="predicted"/>
<keyword evidence="2" id="KW-1185">Reference proteome</keyword>
<gene>
    <name evidence="1" type="ORF">CWC20_20715</name>
</gene>
<evidence type="ECO:0000313" key="1">
    <source>
        <dbReference type="EMBL" id="TMO69348.1"/>
    </source>
</evidence>